<dbReference type="EMBL" id="JACCFK010000001">
    <property type="protein sequence ID" value="NYI86932.1"/>
    <property type="molecule type" value="Genomic_DNA"/>
</dbReference>
<dbReference type="InterPro" id="IPR025637">
    <property type="entry name" value="DUF4333"/>
</dbReference>
<dbReference type="Pfam" id="PF14230">
    <property type="entry name" value="DUF4333"/>
    <property type="match status" value="1"/>
</dbReference>
<evidence type="ECO:0000313" key="3">
    <source>
        <dbReference type="EMBL" id="NYI86932.1"/>
    </source>
</evidence>
<organism evidence="3 4">
    <name type="scientific">Amycolatopsis endophytica</name>
    <dbReference type="NCBI Taxonomy" id="860233"/>
    <lineage>
        <taxon>Bacteria</taxon>
        <taxon>Bacillati</taxon>
        <taxon>Actinomycetota</taxon>
        <taxon>Actinomycetes</taxon>
        <taxon>Pseudonocardiales</taxon>
        <taxon>Pseudonocardiaceae</taxon>
        <taxon>Amycolatopsis</taxon>
    </lineage>
</organism>
<feature type="chain" id="PRO_5039313314" description="DUF4333 domain-containing protein" evidence="1">
    <location>
        <begin position="23"/>
        <end position="109"/>
    </location>
</feature>
<proteinExistence type="predicted"/>
<accession>A0A853AW78</accession>
<name>A0A853AW78_9PSEU</name>
<dbReference type="AlphaFoldDB" id="A0A853AW78"/>
<dbReference type="Proteomes" id="UP000549616">
    <property type="component" value="Unassembled WGS sequence"/>
</dbReference>
<keyword evidence="4" id="KW-1185">Reference proteome</keyword>
<keyword evidence="1" id="KW-0732">Signal</keyword>
<protein>
    <recommendedName>
        <fullName evidence="2">DUF4333 domain-containing protein</fullName>
    </recommendedName>
</protein>
<dbReference type="RefSeq" id="WP_179771395.1">
    <property type="nucleotide sequence ID" value="NZ_JACCFK010000001.1"/>
</dbReference>
<gene>
    <name evidence="3" type="ORF">HNR02_000255</name>
</gene>
<feature type="domain" description="DUF4333" evidence="2">
    <location>
        <begin position="14"/>
        <end position="88"/>
    </location>
</feature>
<feature type="signal peptide" evidence="1">
    <location>
        <begin position="1"/>
        <end position="22"/>
    </location>
</feature>
<comment type="caution">
    <text evidence="3">The sequence shown here is derived from an EMBL/GenBank/DDBJ whole genome shotgun (WGS) entry which is preliminary data.</text>
</comment>
<dbReference type="PROSITE" id="PS51257">
    <property type="entry name" value="PROKAR_LIPOPROTEIN"/>
    <property type="match status" value="1"/>
</dbReference>
<sequence>MIRTALVACVATFLLTGCSVQVGTVGSLSQETVEQGISDALLTEIGHRPDGVDCPDPLDAKAGKSTRCVLTDQGMRVGVTATVTDVQGGTANYHVQVDNEPLPSSGWFG</sequence>
<evidence type="ECO:0000259" key="2">
    <source>
        <dbReference type="Pfam" id="PF14230"/>
    </source>
</evidence>
<evidence type="ECO:0000256" key="1">
    <source>
        <dbReference type="SAM" id="SignalP"/>
    </source>
</evidence>
<evidence type="ECO:0000313" key="4">
    <source>
        <dbReference type="Proteomes" id="UP000549616"/>
    </source>
</evidence>
<reference evidence="3 4" key="1">
    <citation type="submission" date="2020-07" db="EMBL/GenBank/DDBJ databases">
        <title>Sequencing the genomes of 1000 actinobacteria strains.</title>
        <authorList>
            <person name="Klenk H.-P."/>
        </authorList>
    </citation>
    <scope>NUCLEOTIDE SEQUENCE [LARGE SCALE GENOMIC DNA]</scope>
    <source>
        <strain evidence="3 4">DSM 104006</strain>
    </source>
</reference>